<reference evidence="3 4" key="1">
    <citation type="submission" date="2019-04" db="EMBL/GenBank/DDBJ databases">
        <authorList>
            <person name="Feng G."/>
            <person name="Zhu H."/>
        </authorList>
    </citation>
    <scope>NUCLEOTIDE SEQUENCE [LARGE SCALE GENOMIC DNA]</scope>
    <source>
        <strain evidence="3 4">6HR-1</strain>
    </source>
</reference>
<comment type="caution">
    <text evidence="3">The sequence shown here is derived from an EMBL/GenBank/DDBJ whole genome shotgun (WGS) entry which is preliminary data.</text>
</comment>
<dbReference type="InterPro" id="IPR051047">
    <property type="entry name" value="AccD/PCCB"/>
</dbReference>
<dbReference type="InterPro" id="IPR034733">
    <property type="entry name" value="AcCoA_carboxyl_beta"/>
</dbReference>
<dbReference type="OrthoDB" id="9803706at2"/>
<dbReference type="PANTHER" id="PTHR43842">
    <property type="entry name" value="PROPIONYL-COA CARBOXYLASE BETA CHAIN"/>
    <property type="match status" value="1"/>
</dbReference>
<name>A0A4Z0NBQ9_9HYPH</name>
<dbReference type="InterPro" id="IPR029045">
    <property type="entry name" value="ClpP/crotonase-like_dom_sf"/>
</dbReference>
<sequence length="364" mass="39370">GKLTARERIELLLDSGSFEEFDMFVQHRSIDFGMERQKIPGDGVVTGWGTINGRTVFVFSKDFTVFGGSLSEAHAQKIIKVQDMALKMRAPIIGLFDAGGARIQEGVAALGGYGEVFKRNVTASGVIPQISVIMGPCAGGDVYSPAMTDFIFMVRDTSYMFVTGPDVVKTVTNEVVTAEELGGAKVHTTRSSIADGSYENDVEALLQIRRLMDFLPANNQAGVPQIASFDDPARLDRSLDTLIPDNPNKPYDMGELIRRVVDEGDLFEIQAAYARNIITGFGRIEGRTVGVVANQPMVLAGVLDADASRKAARFVRFCDAFSIPIVTFVDVPGFLPGTAQEYGGLIKHGAKLLFAYSQATVPLV</sequence>
<protein>
    <submittedName>
        <fullName evidence="3">Acyl-CoA carboxylase subunit beta</fullName>
    </submittedName>
</protein>
<dbReference type="Proteomes" id="UP000297535">
    <property type="component" value="Unassembled WGS sequence"/>
</dbReference>
<gene>
    <name evidence="3" type="ORF">EU555_35945</name>
</gene>
<feature type="domain" description="CoA carboxyltransferase C-terminal" evidence="2">
    <location>
        <begin position="234"/>
        <end position="364"/>
    </location>
</feature>
<feature type="non-terminal residue" evidence="3">
    <location>
        <position position="1"/>
    </location>
</feature>
<dbReference type="GO" id="GO:0004658">
    <property type="term" value="F:propionyl-CoA carboxylase activity"/>
    <property type="evidence" value="ECO:0007669"/>
    <property type="project" value="TreeGrafter"/>
</dbReference>
<dbReference type="PROSITE" id="PS50980">
    <property type="entry name" value="COA_CT_NTER"/>
    <property type="match status" value="1"/>
</dbReference>
<dbReference type="AlphaFoldDB" id="A0A4Z0NBQ9"/>
<dbReference type="RefSeq" id="WP_135420168.1">
    <property type="nucleotide sequence ID" value="NZ_SRLB01000099.1"/>
</dbReference>
<evidence type="ECO:0000313" key="3">
    <source>
        <dbReference type="EMBL" id="TGD91148.1"/>
    </source>
</evidence>
<evidence type="ECO:0000259" key="2">
    <source>
        <dbReference type="PROSITE" id="PS50989"/>
    </source>
</evidence>
<dbReference type="SUPFAM" id="SSF52096">
    <property type="entry name" value="ClpP/crotonase"/>
    <property type="match status" value="2"/>
</dbReference>
<dbReference type="EMBL" id="SRLB01000099">
    <property type="protein sequence ID" value="TGD91148.1"/>
    <property type="molecule type" value="Genomic_DNA"/>
</dbReference>
<dbReference type="FunFam" id="3.90.226.10:FF:000016">
    <property type="entry name" value="Propionyl-CoA carboxylase, beta subunit"/>
    <property type="match status" value="1"/>
</dbReference>
<dbReference type="InterPro" id="IPR011763">
    <property type="entry name" value="COA_CT_C"/>
</dbReference>
<keyword evidence="4" id="KW-1185">Reference proteome</keyword>
<feature type="non-terminal residue" evidence="3">
    <location>
        <position position="364"/>
    </location>
</feature>
<dbReference type="PANTHER" id="PTHR43842:SF2">
    <property type="entry name" value="PROPIONYL-COA CARBOXYLASE BETA CHAIN, MITOCHONDRIAL"/>
    <property type="match status" value="1"/>
</dbReference>
<dbReference type="PROSITE" id="PS50989">
    <property type="entry name" value="COA_CT_CTER"/>
    <property type="match status" value="1"/>
</dbReference>
<dbReference type="Gene3D" id="3.90.226.10">
    <property type="entry name" value="2-enoyl-CoA Hydratase, Chain A, domain 1"/>
    <property type="match status" value="2"/>
</dbReference>
<evidence type="ECO:0000313" key="4">
    <source>
        <dbReference type="Proteomes" id="UP000297535"/>
    </source>
</evidence>
<proteinExistence type="predicted"/>
<accession>A0A4Z0NBQ9</accession>
<feature type="domain" description="CoA carboxyltransferase N-terminal" evidence="1">
    <location>
        <begin position="1"/>
        <end position="227"/>
    </location>
</feature>
<dbReference type="Pfam" id="PF01039">
    <property type="entry name" value="Carboxyl_trans"/>
    <property type="match status" value="1"/>
</dbReference>
<dbReference type="InterPro" id="IPR011762">
    <property type="entry name" value="COA_CT_N"/>
</dbReference>
<evidence type="ECO:0000259" key="1">
    <source>
        <dbReference type="PROSITE" id="PS50980"/>
    </source>
</evidence>
<organism evidence="3 4">
    <name type="scientific">Methylobacterium nonmethylotrophicum</name>
    <dbReference type="NCBI Taxonomy" id="1141884"/>
    <lineage>
        <taxon>Bacteria</taxon>
        <taxon>Pseudomonadati</taxon>
        <taxon>Pseudomonadota</taxon>
        <taxon>Alphaproteobacteria</taxon>
        <taxon>Hyphomicrobiales</taxon>
        <taxon>Methylobacteriaceae</taxon>
        <taxon>Methylobacterium</taxon>
    </lineage>
</organism>